<dbReference type="Proteomes" id="UP000887458">
    <property type="component" value="Unassembled WGS sequence"/>
</dbReference>
<comment type="caution">
    <text evidence="2">The sequence shown here is derived from an EMBL/GenBank/DDBJ whole genome shotgun (WGS) entry which is preliminary data.</text>
</comment>
<protein>
    <submittedName>
        <fullName evidence="2">Uncharacterized protein</fullName>
    </submittedName>
</protein>
<evidence type="ECO:0000313" key="3">
    <source>
        <dbReference type="Proteomes" id="UP000887458"/>
    </source>
</evidence>
<organism evidence="2 3">
    <name type="scientific">Dermatophagoides pteronyssinus</name>
    <name type="common">European house dust mite</name>
    <dbReference type="NCBI Taxonomy" id="6956"/>
    <lineage>
        <taxon>Eukaryota</taxon>
        <taxon>Metazoa</taxon>
        <taxon>Ecdysozoa</taxon>
        <taxon>Arthropoda</taxon>
        <taxon>Chelicerata</taxon>
        <taxon>Arachnida</taxon>
        <taxon>Acari</taxon>
        <taxon>Acariformes</taxon>
        <taxon>Sarcoptiformes</taxon>
        <taxon>Astigmata</taxon>
        <taxon>Psoroptidia</taxon>
        <taxon>Analgoidea</taxon>
        <taxon>Pyroglyphidae</taxon>
        <taxon>Dermatophagoidinae</taxon>
        <taxon>Dermatophagoides</taxon>
    </lineage>
</organism>
<proteinExistence type="predicted"/>
<keyword evidence="1" id="KW-0472">Membrane</keyword>
<evidence type="ECO:0000313" key="2">
    <source>
        <dbReference type="EMBL" id="KAH9413280.1"/>
    </source>
</evidence>
<dbReference type="EMBL" id="NJHN03000122">
    <property type="protein sequence ID" value="KAH9413280.1"/>
    <property type="molecule type" value="Genomic_DNA"/>
</dbReference>
<accession>A0ABQ8IT90</accession>
<gene>
    <name evidence="2" type="ORF">DERP_012991</name>
</gene>
<reference evidence="2 3" key="2">
    <citation type="journal article" date="2022" name="Mol. Biol. Evol.">
        <title>Comparative Genomics Reveals Insights into the Divergent Evolution of Astigmatic Mites and Household Pest Adaptations.</title>
        <authorList>
            <person name="Xiong Q."/>
            <person name="Wan A.T."/>
            <person name="Liu X."/>
            <person name="Fung C.S."/>
            <person name="Xiao X."/>
            <person name="Malainual N."/>
            <person name="Hou J."/>
            <person name="Wang L."/>
            <person name="Wang M."/>
            <person name="Yang K.Y."/>
            <person name="Cui Y."/>
            <person name="Leung E.L."/>
            <person name="Nong W."/>
            <person name="Shin S.K."/>
            <person name="Au S.W."/>
            <person name="Jeong K.Y."/>
            <person name="Chew F.T."/>
            <person name="Hui J.H."/>
            <person name="Leung T.F."/>
            <person name="Tungtrongchitr A."/>
            <person name="Zhong N."/>
            <person name="Liu Z."/>
            <person name="Tsui S.K."/>
        </authorList>
    </citation>
    <scope>NUCLEOTIDE SEQUENCE [LARGE SCALE GENOMIC DNA]</scope>
    <source>
        <strain evidence="2">Derp</strain>
    </source>
</reference>
<evidence type="ECO:0000256" key="1">
    <source>
        <dbReference type="SAM" id="Phobius"/>
    </source>
</evidence>
<keyword evidence="1" id="KW-0812">Transmembrane</keyword>
<keyword evidence="1" id="KW-1133">Transmembrane helix</keyword>
<name>A0ABQ8IT90_DERPT</name>
<reference evidence="2 3" key="1">
    <citation type="journal article" date="2018" name="J. Allergy Clin. Immunol.">
        <title>High-quality assembly of Dermatophagoides pteronyssinus genome and transcriptome reveals a wide range of novel allergens.</title>
        <authorList>
            <person name="Liu X.Y."/>
            <person name="Yang K.Y."/>
            <person name="Wang M.Q."/>
            <person name="Kwok J.S."/>
            <person name="Zeng X."/>
            <person name="Yang Z."/>
            <person name="Xiao X.J."/>
            <person name="Lau C.P."/>
            <person name="Li Y."/>
            <person name="Huang Z.M."/>
            <person name="Ba J.G."/>
            <person name="Yim A.K."/>
            <person name="Ouyang C.Y."/>
            <person name="Ngai S.M."/>
            <person name="Chan T.F."/>
            <person name="Leung E.L."/>
            <person name="Liu L."/>
            <person name="Liu Z.G."/>
            <person name="Tsui S.K."/>
        </authorList>
    </citation>
    <scope>NUCLEOTIDE SEQUENCE [LARGE SCALE GENOMIC DNA]</scope>
    <source>
        <strain evidence="2">Derp</strain>
    </source>
</reference>
<feature type="transmembrane region" description="Helical" evidence="1">
    <location>
        <begin position="20"/>
        <end position="39"/>
    </location>
</feature>
<sequence>MSLKSNTTQEKMKDEDKCWIVFYYPNALFNLSLDFSYMYKYRASTLKSTKIEILVGLIGNCFGCLPPFLRSHI</sequence>
<keyword evidence="3" id="KW-1185">Reference proteome</keyword>